<accession>A0A6L2L2B8</accession>
<feature type="region of interest" description="Disordered" evidence="2">
    <location>
        <begin position="1"/>
        <end position="20"/>
    </location>
</feature>
<dbReference type="SUPFAM" id="SSF53098">
    <property type="entry name" value="Ribonuclease H-like"/>
    <property type="match status" value="1"/>
</dbReference>
<dbReference type="Pfam" id="PF25597">
    <property type="entry name" value="SH3_retrovirus"/>
    <property type="match status" value="1"/>
</dbReference>
<keyword evidence="1" id="KW-0378">Hydrolase</keyword>
<dbReference type="InterPro" id="IPR054722">
    <property type="entry name" value="PolX-like_BBD"/>
</dbReference>
<gene>
    <name evidence="4" type="ORF">Tci_026955</name>
</gene>
<evidence type="ECO:0000256" key="2">
    <source>
        <dbReference type="SAM" id="MobiDB-lite"/>
    </source>
</evidence>
<dbReference type="GO" id="GO:0003676">
    <property type="term" value="F:nucleic acid binding"/>
    <property type="evidence" value="ECO:0007669"/>
    <property type="project" value="InterPro"/>
</dbReference>
<dbReference type="InterPro" id="IPR057670">
    <property type="entry name" value="SH3_retrovirus"/>
</dbReference>
<dbReference type="InterPro" id="IPR036397">
    <property type="entry name" value="RNaseH_sf"/>
</dbReference>
<evidence type="ECO:0000256" key="1">
    <source>
        <dbReference type="ARBA" id="ARBA00022670"/>
    </source>
</evidence>
<dbReference type="GO" id="GO:0008233">
    <property type="term" value="F:peptidase activity"/>
    <property type="evidence" value="ECO:0007669"/>
    <property type="project" value="UniProtKB-KW"/>
</dbReference>
<dbReference type="Gene3D" id="3.30.420.10">
    <property type="entry name" value="Ribonuclease H-like superfamily/Ribonuclease H"/>
    <property type="match status" value="1"/>
</dbReference>
<feature type="compositionally biased region" description="Low complexity" evidence="2">
    <location>
        <begin position="36"/>
        <end position="66"/>
    </location>
</feature>
<name>A0A6L2L2B8_TANCI</name>
<dbReference type="PANTHER" id="PTHR42648:SF32">
    <property type="entry name" value="RIBONUCLEASE H-LIKE DOMAIN, GAG-PRE-INTEGRASE DOMAIN PROTEIN-RELATED"/>
    <property type="match status" value="1"/>
</dbReference>
<protein>
    <submittedName>
        <fullName evidence="4">Retrovirus-related Pol polyprotein from transposon TNT 1-94</fullName>
    </submittedName>
</protein>
<feature type="compositionally biased region" description="Pro residues" evidence="2">
    <location>
        <begin position="103"/>
        <end position="116"/>
    </location>
</feature>
<comment type="caution">
    <text evidence="4">The sequence shown here is derived from an EMBL/GenBank/DDBJ whole genome shotgun (WGS) entry which is preliminary data.</text>
</comment>
<dbReference type="InterPro" id="IPR001584">
    <property type="entry name" value="Integrase_cat-core"/>
</dbReference>
<dbReference type="GO" id="GO:0006508">
    <property type="term" value="P:proteolysis"/>
    <property type="evidence" value="ECO:0007669"/>
    <property type="project" value="UniProtKB-KW"/>
</dbReference>
<feature type="compositionally biased region" description="Polar residues" evidence="2">
    <location>
        <begin position="1"/>
        <end position="12"/>
    </location>
</feature>
<keyword evidence="1" id="KW-0645">Protease</keyword>
<sequence length="494" mass="56455">MNYSNASSNNPSKKIKLTIIPSRQLFINISSDEDVTTTPSPTTNSSSRTPPNAPSQTTSTNQTSSSHVPPRPLNPQPLQNHPSLDITLSLSPITHLDHIHDTPSPPSSPQPQPPIIENPDDEVDERSSEEYLRDLDIEYHERDLLANLKYKKRNNFPGQKDKEEVFDEEEVTQVKVLMALDDDELTVGKNHSRNGEWLDITMIKRHIREPIWYLDSGCSRSMTGIKSHLHKYVEQPGHKVVFGDNSSCITEGYGSINCRGIVFTIAAFVNGLKKNSQAPEMIMSFIRMVENQNDVKVKQIRTDNRTEFRNHELESFCDEKGISQNFSSPYTPEQNGVAKRKNRILIEAARTMQNGSVISNHFRTDAVRIAFYTQNRSIILKRHDKTSYEVFRERIPDISYFYVFGCLVFIHNHRDHLGKFDAKADDGYFLGYSSISKAFRVYNIRRQQIEKTYPVTFDESTEAIGFTNTSVNEIGIDDSSRYPPDEFQEDDPSR</sequence>
<organism evidence="4">
    <name type="scientific">Tanacetum cinerariifolium</name>
    <name type="common">Dalmatian daisy</name>
    <name type="synonym">Chrysanthemum cinerariifolium</name>
    <dbReference type="NCBI Taxonomy" id="118510"/>
    <lineage>
        <taxon>Eukaryota</taxon>
        <taxon>Viridiplantae</taxon>
        <taxon>Streptophyta</taxon>
        <taxon>Embryophyta</taxon>
        <taxon>Tracheophyta</taxon>
        <taxon>Spermatophyta</taxon>
        <taxon>Magnoliopsida</taxon>
        <taxon>eudicotyledons</taxon>
        <taxon>Gunneridae</taxon>
        <taxon>Pentapetalae</taxon>
        <taxon>asterids</taxon>
        <taxon>campanulids</taxon>
        <taxon>Asterales</taxon>
        <taxon>Asteraceae</taxon>
        <taxon>Asteroideae</taxon>
        <taxon>Anthemideae</taxon>
        <taxon>Anthemidinae</taxon>
        <taxon>Tanacetum</taxon>
    </lineage>
</organism>
<dbReference type="InterPro" id="IPR039537">
    <property type="entry name" value="Retrotran_Ty1/copia-like"/>
</dbReference>
<feature type="domain" description="Integrase catalytic" evidence="3">
    <location>
        <begin position="232"/>
        <end position="395"/>
    </location>
</feature>
<reference evidence="4" key="1">
    <citation type="journal article" date="2019" name="Sci. Rep.">
        <title>Draft genome of Tanacetum cinerariifolium, the natural source of mosquito coil.</title>
        <authorList>
            <person name="Yamashiro T."/>
            <person name="Shiraishi A."/>
            <person name="Satake H."/>
            <person name="Nakayama K."/>
        </authorList>
    </citation>
    <scope>NUCLEOTIDE SEQUENCE</scope>
</reference>
<dbReference type="InterPro" id="IPR012337">
    <property type="entry name" value="RNaseH-like_sf"/>
</dbReference>
<feature type="region of interest" description="Disordered" evidence="2">
    <location>
        <begin position="29"/>
        <end position="84"/>
    </location>
</feature>
<evidence type="ECO:0000313" key="4">
    <source>
        <dbReference type="EMBL" id="GEU54977.1"/>
    </source>
</evidence>
<proteinExistence type="predicted"/>
<feature type="region of interest" description="Disordered" evidence="2">
    <location>
        <begin position="96"/>
        <end position="128"/>
    </location>
</feature>
<dbReference type="PANTHER" id="PTHR42648">
    <property type="entry name" value="TRANSPOSASE, PUTATIVE-RELATED"/>
    <property type="match status" value="1"/>
</dbReference>
<evidence type="ECO:0000259" key="3">
    <source>
        <dbReference type="PROSITE" id="PS50994"/>
    </source>
</evidence>
<dbReference type="Pfam" id="PF22936">
    <property type="entry name" value="Pol_BBD"/>
    <property type="match status" value="1"/>
</dbReference>
<dbReference type="GO" id="GO:0015074">
    <property type="term" value="P:DNA integration"/>
    <property type="evidence" value="ECO:0007669"/>
    <property type="project" value="InterPro"/>
</dbReference>
<dbReference type="EMBL" id="BKCJ010003419">
    <property type="protein sequence ID" value="GEU54977.1"/>
    <property type="molecule type" value="Genomic_DNA"/>
</dbReference>
<dbReference type="PROSITE" id="PS50994">
    <property type="entry name" value="INTEGRASE"/>
    <property type="match status" value="1"/>
</dbReference>
<dbReference type="AlphaFoldDB" id="A0A6L2L2B8"/>